<dbReference type="Pfam" id="PF03853">
    <property type="entry name" value="YjeF_N"/>
    <property type="match status" value="1"/>
</dbReference>
<feature type="binding site" evidence="18">
    <location>
        <begin position="69"/>
        <end position="73"/>
    </location>
    <ligand>
        <name>(6S)-NADPHX</name>
        <dbReference type="ChEBI" id="CHEBI:64076"/>
    </ligand>
</feature>
<dbReference type="InterPro" id="IPR036652">
    <property type="entry name" value="YjeF_N_dom_sf"/>
</dbReference>
<comment type="catalytic activity">
    <reaction evidence="1 18 19">
        <text>(6R)-NADHX = (6S)-NADHX</text>
        <dbReference type="Rhea" id="RHEA:32215"/>
        <dbReference type="ChEBI" id="CHEBI:64074"/>
        <dbReference type="ChEBI" id="CHEBI:64075"/>
        <dbReference type="EC" id="5.1.99.6"/>
    </reaction>
</comment>
<evidence type="ECO:0000256" key="2">
    <source>
        <dbReference type="ARBA" id="ARBA00000909"/>
    </source>
</evidence>
<evidence type="ECO:0000256" key="9">
    <source>
        <dbReference type="ARBA" id="ARBA00022958"/>
    </source>
</evidence>
<feature type="binding site" evidence="18">
    <location>
        <position position="168"/>
    </location>
    <ligand>
        <name>(6S)-NADPHX</name>
        <dbReference type="ChEBI" id="CHEBI:64076"/>
    </ligand>
</feature>
<keyword evidence="23" id="KW-1185">Reference proteome</keyword>
<evidence type="ECO:0000256" key="17">
    <source>
        <dbReference type="HAMAP-Rule" id="MF_01965"/>
    </source>
</evidence>
<keyword evidence="8 17" id="KW-0521">NADP</keyword>
<comment type="caution">
    <text evidence="18">Lacks conserved residue(s) required for the propagation of feature annotation.</text>
</comment>
<keyword evidence="13" id="KW-0511">Multifunctional enzyme</keyword>
<reference evidence="23" key="1">
    <citation type="journal article" date="2019" name="Int. J. Syst. Evol. Microbiol.">
        <title>The Global Catalogue of Microorganisms (GCM) 10K type strain sequencing project: providing services to taxonomists for standard genome sequencing and annotation.</title>
        <authorList>
            <consortium name="The Broad Institute Genomics Platform"/>
            <consortium name="The Broad Institute Genome Sequencing Center for Infectious Disease"/>
            <person name="Wu L."/>
            <person name="Ma J."/>
        </authorList>
    </citation>
    <scope>NUCLEOTIDE SEQUENCE [LARGE SCALE GENOMIC DNA]</scope>
    <source>
        <strain evidence="23">NBRC 100033</strain>
    </source>
</reference>
<evidence type="ECO:0000259" key="21">
    <source>
        <dbReference type="PROSITE" id="PS51385"/>
    </source>
</evidence>
<comment type="function">
    <text evidence="17">Catalyzes the dehydration of the S-form of NAD(P)HX at the expense of ADP, which is converted to AMP. Together with NAD(P)HX epimerase, which catalyzes the epimerization of the S- and R-forms, the enzyme allows the repair of both epimers of NAD(P)HX, a damaged form of NAD(P)H that is a result of enzymatic or heat-dependent hydration.</text>
</comment>
<dbReference type="Gene3D" id="3.40.50.10260">
    <property type="entry name" value="YjeF N-terminal domain"/>
    <property type="match status" value="1"/>
</dbReference>
<evidence type="ECO:0000256" key="15">
    <source>
        <dbReference type="ARBA" id="ARBA00048238"/>
    </source>
</evidence>
<accession>A0ABQ5ZU43</accession>
<comment type="function">
    <text evidence="18">Catalyzes the epimerization of the S- and R-forms of NAD(P)HX, a damaged form of NAD(P)H that is a result of enzymatic or heat-dependent hydration. This is a prerequisite for the S-specific NAD(P)H-hydrate dehydratase to allow the repair of both epimers of NAD(P)HX.</text>
</comment>
<evidence type="ECO:0000256" key="4">
    <source>
        <dbReference type="ARBA" id="ARBA00009524"/>
    </source>
</evidence>
<feature type="binding site" evidence="18">
    <location>
        <begin position="139"/>
        <end position="145"/>
    </location>
    <ligand>
        <name>(6S)-NADPHX</name>
        <dbReference type="ChEBI" id="CHEBI:64076"/>
    </ligand>
</feature>
<dbReference type="EC" id="4.2.1.136" evidence="19"/>
<evidence type="ECO:0000256" key="5">
    <source>
        <dbReference type="ARBA" id="ARBA00022723"/>
    </source>
</evidence>
<dbReference type="Gene3D" id="3.40.1190.20">
    <property type="match status" value="1"/>
</dbReference>
<evidence type="ECO:0000256" key="1">
    <source>
        <dbReference type="ARBA" id="ARBA00000013"/>
    </source>
</evidence>
<comment type="similarity">
    <text evidence="4 19">In the C-terminal section; belongs to the NnrD/CARKD family.</text>
</comment>
<feature type="domain" description="YjeF C-terminal" evidence="20">
    <location>
        <begin position="233"/>
        <end position="510"/>
    </location>
</feature>
<dbReference type="InterPro" id="IPR030677">
    <property type="entry name" value="Nnr"/>
</dbReference>
<feature type="binding site" evidence="18">
    <location>
        <position position="70"/>
    </location>
    <ligand>
        <name>K(+)</name>
        <dbReference type="ChEBI" id="CHEBI:29103"/>
    </ligand>
</feature>
<sequence>MLIAPRQPSQQAILPLYSAAACAQLDGLVIAAGTPGFKLMQKAARSAWQLLEKRWPKTERINVFCGGGNNGGDGLLLALYAAQAGYPIRLWLAVDPNSYTNEAALAWQEVAAYGLQPETSDPCQIEFTANELLVDALLGIGLKGEVRGQLKAWIKAINSAPSQVFALDTPSGLLVDTGQLAGTSVEADLTLTFIALKAGLFTGLGVDASGEVVLSDLGISASDWSVVPLAYLQQNNQTSPLPMRKKNNHKGSHGRLLIIGGLKGMGGAALITAQAALRTGAGMVKVLTATEHLAAFLATQPEMMVEGLITSSEAKLKEQVSAAFLWADVLVIGPGLGQGDLAKQLWQLSFEFAGPTLVDADALNLWAKGIVPPAKAQRVITPHPGEAVRLLKPLPSETLDDRLALVSHLANKTQSVALLKGAGSLVVDYSSSGARQPIICPFGNPGMGVAGMGDLLSGCIAALMAQGLTAYEAAQEGMRIHALAGDRAAADQPRGLLPTDLLPFLRELVN</sequence>
<comment type="caution">
    <text evidence="22">The sequence shown here is derived from an EMBL/GenBank/DDBJ whole genome shotgun (WGS) entry which is preliminary data.</text>
</comment>
<dbReference type="InterPro" id="IPR029056">
    <property type="entry name" value="Ribokinase-like"/>
</dbReference>
<dbReference type="PIRSF" id="PIRSF017184">
    <property type="entry name" value="Nnr"/>
    <property type="match status" value="1"/>
</dbReference>
<evidence type="ECO:0000256" key="6">
    <source>
        <dbReference type="ARBA" id="ARBA00022741"/>
    </source>
</evidence>
<dbReference type="HAMAP" id="MF_01966">
    <property type="entry name" value="NADHX_epimerase"/>
    <property type="match status" value="1"/>
</dbReference>
<dbReference type="HAMAP" id="MF_01965">
    <property type="entry name" value="NADHX_dehydratase"/>
    <property type="match status" value="1"/>
</dbReference>
<evidence type="ECO:0000256" key="12">
    <source>
        <dbReference type="ARBA" id="ARBA00023239"/>
    </source>
</evidence>
<feature type="binding site" evidence="17">
    <location>
        <position position="383"/>
    </location>
    <ligand>
        <name>(6S)-NADPHX</name>
        <dbReference type="ChEBI" id="CHEBI:64076"/>
    </ligand>
</feature>
<dbReference type="Proteomes" id="UP001156682">
    <property type="component" value="Unassembled WGS sequence"/>
</dbReference>
<comment type="subunit">
    <text evidence="17">Homotetramer.</text>
</comment>
<dbReference type="RefSeq" id="WP_051610091.1">
    <property type="nucleotide sequence ID" value="NZ_BSOR01000016.1"/>
</dbReference>
<comment type="catalytic activity">
    <reaction evidence="15 17 19">
        <text>(6S)-NADHX + ADP = AMP + phosphate + NADH + H(+)</text>
        <dbReference type="Rhea" id="RHEA:32223"/>
        <dbReference type="ChEBI" id="CHEBI:15378"/>
        <dbReference type="ChEBI" id="CHEBI:43474"/>
        <dbReference type="ChEBI" id="CHEBI:57945"/>
        <dbReference type="ChEBI" id="CHEBI:64074"/>
        <dbReference type="ChEBI" id="CHEBI:456215"/>
        <dbReference type="ChEBI" id="CHEBI:456216"/>
        <dbReference type="EC" id="4.2.1.136"/>
    </reaction>
</comment>
<feature type="binding site" evidence="17">
    <location>
        <position position="268"/>
    </location>
    <ligand>
        <name>(6S)-NADPHX</name>
        <dbReference type="ChEBI" id="CHEBI:64076"/>
    </ligand>
</feature>
<keyword evidence="12 17" id="KW-0456">Lyase</keyword>
<dbReference type="PROSITE" id="PS51257">
    <property type="entry name" value="PROKAR_LIPOPROTEIN"/>
    <property type="match status" value="1"/>
</dbReference>
<comment type="similarity">
    <text evidence="17">Belongs to the NnrD/CARKD family.</text>
</comment>
<proteinExistence type="inferred from homology"/>
<feature type="binding site" evidence="17">
    <location>
        <position position="335"/>
    </location>
    <ligand>
        <name>(6S)-NADPHX</name>
        <dbReference type="ChEBI" id="CHEBI:64076"/>
    </ligand>
</feature>
<keyword evidence="6 17" id="KW-0547">Nucleotide-binding</keyword>
<dbReference type="NCBIfam" id="TIGR00196">
    <property type="entry name" value="yjeF_cterm"/>
    <property type="match status" value="1"/>
</dbReference>
<keyword evidence="5 18" id="KW-0479">Metal-binding</keyword>
<evidence type="ECO:0000256" key="18">
    <source>
        <dbReference type="HAMAP-Rule" id="MF_01966"/>
    </source>
</evidence>
<dbReference type="InterPro" id="IPR000631">
    <property type="entry name" value="CARKD"/>
</dbReference>
<gene>
    <name evidence="17" type="primary">nnrD</name>
    <name evidence="18" type="synonym">nnrE</name>
    <name evidence="22" type="ORF">GCM10007878_10890</name>
</gene>
<dbReference type="PROSITE" id="PS51383">
    <property type="entry name" value="YJEF_C_3"/>
    <property type="match status" value="1"/>
</dbReference>
<dbReference type="EMBL" id="BSOR01000016">
    <property type="protein sequence ID" value="GLR63654.1"/>
    <property type="molecule type" value="Genomic_DNA"/>
</dbReference>
<evidence type="ECO:0000256" key="14">
    <source>
        <dbReference type="ARBA" id="ARBA00025153"/>
    </source>
</evidence>
<evidence type="ECO:0000256" key="3">
    <source>
        <dbReference type="ARBA" id="ARBA00006001"/>
    </source>
</evidence>
<feature type="domain" description="YjeF N-terminal" evidence="21">
    <location>
        <begin position="22"/>
        <end position="225"/>
    </location>
</feature>
<comment type="catalytic activity">
    <reaction evidence="2 18 19">
        <text>(6R)-NADPHX = (6S)-NADPHX</text>
        <dbReference type="Rhea" id="RHEA:32227"/>
        <dbReference type="ChEBI" id="CHEBI:64076"/>
        <dbReference type="ChEBI" id="CHEBI:64077"/>
        <dbReference type="EC" id="5.1.99.6"/>
    </reaction>
</comment>
<dbReference type="SUPFAM" id="SSF64153">
    <property type="entry name" value="YjeF N-terminal domain-like"/>
    <property type="match status" value="1"/>
</dbReference>
<comment type="function">
    <text evidence="14 19">Bifunctional enzyme that catalyzes the epimerization of the S- and R-forms of NAD(P)HX and the dehydration of the S-form of NAD(P)HX at the expense of ADP, which is converted to AMP. This allows the repair of both epimers of NAD(P)HX, a damaged form of NAD(P)H that is a result of enzymatic or heat-dependent hydration.</text>
</comment>
<organism evidence="22 23">
    <name type="scientific">Marinospirillum insulare</name>
    <dbReference type="NCBI Taxonomy" id="217169"/>
    <lineage>
        <taxon>Bacteria</taxon>
        <taxon>Pseudomonadati</taxon>
        <taxon>Pseudomonadota</taxon>
        <taxon>Gammaproteobacteria</taxon>
        <taxon>Oceanospirillales</taxon>
        <taxon>Oceanospirillaceae</taxon>
        <taxon>Marinospirillum</taxon>
    </lineage>
</organism>
<dbReference type="NCBIfam" id="TIGR00197">
    <property type="entry name" value="yjeF_nterm"/>
    <property type="match status" value="1"/>
</dbReference>
<keyword evidence="11 18" id="KW-0413">Isomerase</keyword>
<comment type="cofactor">
    <cofactor evidence="18 19">
        <name>K(+)</name>
        <dbReference type="ChEBI" id="CHEBI:29103"/>
    </cofactor>
    <text evidence="18 19">Binds 1 potassium ion per subunit.</text>
</comment>
<comment type="cofactor">
    <cofactor evidence="17">
        <name>Mg(2+)</name>
        <dbReference type="ChEBI" id="CHEBI:18420"/>
    </cofactor>
</comment>
<evidence type="ECO:0000313" key="23">
    <source>
        <dbReference type="Proteomes" id="UP001156682"/>
    </source>
</evidence>
<comment type="similarity">
    <text evidence="3 19">In the N-terminal section; belongs to the NnrE/AIBP family.</text>
</comment>
<dbReference type="Pfam" id="PF01256">
    <property type="entry name" value="Carb_kinase"/>
    <property type="match status" value="1"/>
</dbReference>
<keyword evidence="10 17" id="KW-0520">NAD</keyword>
<feature type="binding site" evidence="18">
    <location>
        <position position="171"/>
    </location>
    <ligand>
        <name>K(+)</name>
        <dbReference type="ChEBI" id="CHEBI:29103"/>
    </ligand>
</feature>
<evidence type="ECO:0000256" key="16">
    <source>
        <dbReference type="ARBA" id="ARBA00049209"/>
    </source>
</evidence>
<comment type="similarity">
    <text evidence="18">Belongs to the NnrE/AIBP family.</text>
</comment>
<dbReference type="CDD" id="cd01171">
    <property type="entry name" value="YXKO-related"/>
    <property type="match status" value="1"/>
</dbReference>
<evidence type="ECO:0000313" key="22">
    <source>
        <dbReference type="EMBL" id="GLR63654.1"/>
    </source>
</evidence>
<dbReference type="EC" id="5.1.99.6" evidence="19"/>
<evidence type="ECO:0000256" key="19">
    <source>
        <dbReference type="PIRNR" id="PIRNR017184"/>
    </source>
</evidence>
<keyword evidence="7 17" id="KW-0067">ATP-binding</keyword>
<evidence type="ECO:0000259" key="20">
    <source>
        <dbReference type="PROSITE" id="PS51383"/>
    </source>
</evidence>
<evidence type="ECO:0000256" key="10">
    <source>
        <dbReference type="ARBA" id="ARBA00023027"/>
    </source>
</evidence>
<dbReference type="PROSITE" id="PS51385">
    <property type="entry name" value="YJEF_N"/>
    <property type="match status" value="1"/>
</dbReference>
<evidence type="ECO:0000256" key="13">
    <source>
        <dbReference type="ARBA" id="ARBA00023268"/>
    </source>
</evidence>
<evidence type="ECO:0000256" key="7">
    <source>
        <dbReference type="ARBA" id="ARBA00022840"/>
    </source>
</evidence>
<feature type="binding site" evidence="18">
    <location>
        <position position="135"/>
    </location>
    <ligand>
        <name>K(+)</name>
        <dbReference type="ChEBI" id="CHEBI:29103"/>
    </ligand>
</feature>
<name>A0ABQ5ZU43_9GAMM</name>
<feature type="binding site" evidence="17">
    <location>
        <position position="454"/>
    </location>
    <ligand>
        <name>(6S)-NADPHX</name>
        <dbReference type="ChEBI" id="CHEBI:64076"/>
    </ligand>
</feature>
<dbReference type="InterPro" id="IPR004443">
    <property type="entry name" value="YjeF_N_dom"/>
</dbReference>
<dbReference type="PANTHER" id="PTHR12592">
    <property type="entry name" value="ATP-DEPENDENT (S)-NAD(P)H-HYDRATE DEHYDRATASE FAMILY MEMBER"/>
    <property type="match status" value="1"/>
</dbReference>
<comment type="catalytic activity">
    <reaction evidence="16 17 19">
        <text>(6S)-NADPHX + ADP = AMP + phosphate + NADPH + H(+)</text>
        <dbReference type="Rhea" id="RHEA:32235"/>
        <dbReference type="ChEBI" id="CHEBI:15378"/>
        <dbReference type="ChEBI" id="CHEBI:43474"/>
        <dbReference type="ChEBI" id="CHEBI:57783"/>
        <dbReference type="ChEBI" id="CHEBI:64076"/>
        <dbReference type="ChEBI" id="CHEBI:456215"/>
        <dbReference type="ChEBI" id="CHEBI:456216"/>
        <dbReference type="EC" id="4.2.1.136"/>
    </reaction>
</comment>
<evidence type="ECO:0000256" key="11">
    <source>
        <dbReference type="ARBA" id="ARBA00023235"/>
    </source>
</evidence>
<protein>
    <recommendedName>
        <fullName evidence="19">Bifunctional NAD(P)H-hydrate repair enzyme</fullName>
    </recommendedName>
    <alternativeName>
        <fullName evidence="19">Nicotinamide nucleotide repair protein</fullName>
    </alternativeName>
    <domain>
        <recommendedName>
            <fullName evidence="19">ADP-dependent (S)-NAD(P)H-hydrate dehydratase</fullName>
            <ecNumber evidence="19">4.2.1.136</ecNumber>
        </recommendedName>
        <alternativeName>
            <fullName evidence="19">ADP-dependent NAD(P)HX dehydratase</fullName>
        </alternativeName>
    </domain>
    <domain>
        <recommendedName>
            <fullName evidence="19">NAD(P)H-hydrate epimerase</fullName>
            <ecNumber evidence="19">5.1.99.6</ecNumber>
        </recommendedName>
    </domain>
</protein>
<dbReference type="SUPFAM" id="SSF53613">
    <property type="entry name" value="Ribokinase-like"/>
    <property type="match status" value="1"/>
</dbReference>
<evidence type="ECO:0000256" key="8">
    <source>
        <dbReference type="ARBA" id="ARBA00022857"/>
    </source>
</evidence>
<keyword evidence="9 18" id="KW-0630">Potassium</keyword>
<feature type="binding site" evidence="17">
    <location>
        <begin position="420"/>
        <end position="424"/>
    </location>
    <ligand>
        <name>AMP</name>
        <dbReference type="ChEBI" id="CHEBI:456215"/>
    </ligand>
</feature>
<feature type="binding site" evidence="17">
    <location>
        <position position="453"/>
    </location>
    <ligand>
        <name>AMP</name>
        <dbReference type="ChEBI" id="CHEBI:456215"/>
    </ligand>
</feature>
<dbReference type="PANTHER" id="PTHR12592:SF0">
    <property type="entry name" value="ATP-DEPENDENT (S)-NAD(P)H-HYDRATE DEHYDRATASE"/>
    <property type="match status" value="1"/>
</dbReference>